<organism evidence="2 3">
    <name type="scientific">Pectobacterium phage Wc4</name>
    <dbReference type="NCBI Taxonomy" id="2652428"/>
    <lineage>
        <taxon>Viruses</taxon>
        <taxon>Duplodnaviria</taxon>
        <taxon>Heunggongvirae</taxon>
        <taxon>Uroviricota</taxon>
        <taxon>Caudoviricetes</taxon>
        <taxon>Andersonviridae</taxon>
        <taxon>Andersonviridae incertae sedis</taxon>
        <taxon>Arnovirus</taxon>
        <taxon>Arnovirus Wc4</taxon>
    </lineage>
</organism>
<keyword evidence="1" id="KW-0472">Membrane</keyword>
<dbReference type="EMBL" id="MN270891">
    <property type="protein sequence ID" value="QFP93768.1"/>
    <property type="molecule type" value="Genomic_DNA"/>
</dbReference>
<feature type="transmembrane region" description="Helical" evidence="1">
    <location>
        <begin position="7"/>
        <end position="23"/>
    </location>
</feature>
<reference evidence="2 3" key="1">
    <citation type="submission" date="2019-08" db="EMBL/GenBank/DDBJ databases">
        <title>Six bacteriophages against potato bacterial diseases.</title>
        <authorList>
            <person name="Zhang X."/>
            <person name="Kering K."/>
        </authorList>
    </citation>
    <scope>NUCLEOTIDE SEQUENCE [LARGE SCALE GENOMIC DNA]</scope>
</reference>
<dbReference type="Proteomes" id="UP000326781">
    <property type="component" value="Segment"/>
</dbReference>
<evidence type="ECO:0000256" key="1">
    <source>
        <dbReference type="SAM" id="Phobius"/>
    </source>
</evidence>
<feature type="transmembrane region" description="Helical" evidence="1">
    <location>
        <begin position="35"/>
        <end position="54"/>
    </location>
</feature>
<protein>
    <submittedName>
        <fullName evidence="2">Uncharacterized protein</fullName>
    </submittedName>
</protein>
<name>A0A5P8D3Z4_9CAUD</name>
<accession>A0A5P8D3Z4</accession>
<evidence type="ECO:0000313" key="3">
    <source>
        <dbReference type="Proteomes" id="UP000326781"/>
    </source>
</evidence>
<keyword evidence="3" id="KW-1185">Reference proteome</keyword>
<proteinExistence type="predicted"/>
<keyword evidence="1" id="KW-1133">Transmembrane helix</keyword>
<evidence type="ECO:0000313" key="2">
    <source>
        <dbReference type="EMBL" id="QFP93768.1"/>
    </source>
</evidence>
<keyword evidence="1" id="KW-0812">Transmembrane</keyword>
<sequence>MKMLWEVVIIVVCNLIVLGVLNLDAEFLQIHNIAVNWLILCDISITLLIIFHWFRTSKPNY</sequence>